<dbReference type="Pfam" id="PF00069">
    <property type="entry name" value="Pkinase"/>
    <property type="match status" value="1"/>
</dbReference>
<keyword evidence="9" id="KW-0547">Nucleotide-binding</keyword>
<dbReference type="GO" id="GO:0005524">
    <property type="term" value="F:ATP binding"/>
    <property type="evidence" value="ECO:0007669"/>
    <property type="project" value="UniProtKB-UniRule"/>
</dbReference>
<keyword evidence="4" id="KW-0732">Signal</keyword>
<evidence type="ECO:0000259" key="10">
    <source>
        <dbReference type="PROSITE" id="PS50011"/>
    </source>
</evidence>
<dbReference type="GO" id="GO:0004672">
    <property type="term" value="F:protein kinase activity"/>
    <property type="evidence" value="ECO:0007669"/>
    <property type="project" value="InterPro"/>
</dbReference>
<evidence type="ECO:0000313" key="11">
    <source>
        <dbReference type="EMBL" id="EYU17830.1"/>
    </source>
</evidence>
<dbReference type="EMBL" id="KI632359">
    <property type="protein sequence ID" value="EYU17830.1"/>
    <property type="molecule type" value="Genomic_DNA"/>
</dbReference>
<dbReference type="InterPro" id="IPR001611">
    <property type="entry name" value="Leu-rich_rpt"/>
</dbReference>
<dbReference type="Gene3D" id="3.80.10.10">
    <property type="entry name" value="Ribonuclease Inhibitor"/>
    <property type="match status" value="1"/>
</dbReference>
<dbReference type="AlphaFoldDB" id="A0A022PUA0"/>
<dbReference type="InterPro" id="IPR051809">
    <property type="entry name" value="Plant_receptor-like_S/T_kinase"/>
</dbReference>
<feature type="non-terminal residue" evidence="11">
    <location>
        <position position="1"/>
    </location>
</feature>
<keyword evidence="12" id="KW-1185">Reference proteome</keyword>
<dbReference type="GO" id="GO:0016020">
    <property type="term" value="C:membrane"/>
    <property type="evidence" value="ECO:0007669"/>
    <property type="project" value="UniProtKB-SubCell"/>
</dbReference>
<dbReference type="PROSITE" id="PS50011">
    <property type="entry name" value="PROTEIN_KINASE_DOM"/>
    <property type="match status" value="1"/>
</dbReference>
<evidence type="ECO:0000256" key="2">
    <source>
        <dbReference type="ARBA" id="ARBA00022614"/>
    </source>
</evidence>
<dbReference type="PANTHER" id="PTHR27008:SF596">
    <property type="entry name" value="OS02G0215500 PROTEIN"/>
    <property type="match status" value="1"/>
</dbReference>
<feature type="binding site" evidence="9">
    <location>
        <position position="361"/>
    </location>
    <ligand>
        <name>ATP</name>
        <dbReference type="ChEBI" id="CHEBI:30616"/>
    </ligand>
</feature>
<reference evidence="11 12" key="1">
    <citation type="journal article" date="2013" name="Proc. Natl. Acad. Sci. U.S.A.">
        <title>Fine-scale variation in meiotic recombination in Mimulus inferred from population shotgun sequencing.</title>
        <authorList>
            <person name="Hellsten U."/>
            <person name="Wright K.M."/>
            <person name="Jenkins J."/>
            <person name="Shu S."/>
            <person name="Yuan Y."/>
            <person name="Wessler S.R."/>
            <person name="Schmutz J."/>
            <person name="Willis J.H."/>
            <person name="Rokhsar D.S."/>
        </authorList>
    </citation>
    <scope>NUCLEOTIDE SEQUENCE [LARGE SCALE GENOMIC DNA]</scope>
    <source>
        <strain evidence="12">cv. DUN x IM62</strain>
    </source>
</reference>
<feature type="domain" description="Protein kinase" evidence="10">
    <location>
        <begin position="332"/>
        <end position="571"/>
    </location>
</feature>
<evidence type="ECO:0000256" key="1">
    <source>
        <dbReference type="ARBA" id="ARBA00004370"/>
    </source>
</evidence>
<evidence type="ECO:0000256" key="5">
    <source>
        <dbReference type="ARBA" id="ARBA00022737"/>
    </source>
</evidence>
<organism evidence="11 12">
    <name type="scientific">Erythranthe guttata</name>
    <name type="common">Yellow monkey flower</name>
    <name type="synonym">Mimulus guttatus</name>
    <dbReference type="NCBI Taxonomy" id="4155"/>
    <lineage>
        <taxon>Eukaryota</taxon>
        <taxon>Viridiplantae</taxon>
        <taxon>Streptophyta</taxon>
        <taxon>Embryophyta</taxon>
        <taxon>Tracheophyta</taxon>
        <taxon>Spermatophyta</taxon>
        <taxon>Magnoliopsida</taxon>
        <taxon>eudicotyledons</taxon>
        <taxon>Gunneridae</taxon>
        <taxon>Pentapetalae</taxon>
        <taxon>asterids</taxon>
        <taxon>lamiids</taxon>
        <taxon>Lamiales</taxon>
        <taxon>Phrymaceae</taxon>
        <taxon>Erythranthe</taxon>
    </lineage>
</organism>
<dbReference type="FunFam" id="3.80.10.10:FF:000041">
    <property type="entry name" value="LRR receptor-like serine/threonine-protein kinase ERECTA"/>
    <property type="match status" value="1"/>
</dbReference>
<keyword evidence="9" id="KW-0067">ATP-binding</keyword>
<dbReference type="Proteomes" id="UP000030748">
    <property type="component" value="Unassembled WGS sequence"/>
</dbReference>
<dbReference type="PROSITE" id="PS00107">
    <property type="entry name" value="PROTEIN_KINASE_ATP"/>
    <property type="match status" value="1"/>
</dbReference>
<dbReference type="InterPro" id="IPR032675">
    <property type="entry name" value="LRR_dom_sf"/>
</dbReference>
<dbReference type="SUPFAM" id="SSF56112">
    <property type="entry name" value="Protein kinase-like (PK-like)"/>
    <property type="match status" value="1"/>
</dbReference>
<keyword evidence="3" id="KW-0812">Transmembrane</keyword>
<sequence length="576" mass="62936">DIGFISSLTNCTQLLVLDLTNNPLISGTIPESVGNISVSLSYLGIGGTQVRGKIPSGIGNLVGLTSLYLASNSLEGSIPSGIGKLINLNILNLAENRFTGELPSLFGNLSLITKLYLTRNNFSSAIPESLGNCTNMLELDLSENNFNGAIPPEILISTISISLNLSYNALTGPIPVEVGSLTSVANLNFSNNRLSGLIPDNLGKCVSLEQLHLEGNLLEGHIPQGINSLICYNSNNLSFQGQVPTTGVFKNKTAISLQGNNELCGGILELDLRPCTSSSVSTLKKILSTLVKIVIPIAGKNTEKEYICSAILNGIPFLRLSYSDLLKATGRFAETSLVGVGCFGSVYKGVLDEGMKTIAVKSFMAECNPLRDIRHINLVKILSVCESIDFQGNDFKAIVYEFKTNGSLDKWFYYNDEQEQESDAQHRNLNMIERLNISFDHTSNAQESSNTIGIKGTFGYVPPEYGMSNSISTKGDVYSYGILVLEMFMNKRPTDDSFNEHANLHNFVNAAFPDRTIEIMDPYIKKGPHENNSKIEKWMSSIMRIGLSCSKELPSDRMSMKDVVKYRKNRIGEGEK</sequence>
<protein>
    <recommendedName>
        <fullName evidence="10">Protein kinase domain-containing protein</fullName>
    </recommendedName>
</protein>
<dbReference type="Pfam" id="PF00560">
    <property type="entry name" value="LRR_1"/>
    <property type="match status" value="2"/>
</dbReference>
<evidence type="ECO:0000256" key="9">
    <source>
        <dbReference type="PROSITE-ProRule" id="PRU10141"/>
    </source>
</evidence>
<evidence type="ECO:0000256" key="7">
    <source>
        <dbReference type="ARBA" id="ARBA00023136"/>
    </source>
</evidence>
<dbReference type="InterPro" id="IPR055414">
    <property type="entry name" value="LRR_R13L4/SHOC2-like"/>
</dbReference>
<keyword evidence="5" id="KW-0677">Repeat</keyword>
<keyword evidence="6" id="KW-1133">Transmembrane helix</keyword>
<evidence type="ECO:0000256" key="4">
    <source>
        <dbReference type="ARBA" id="ARBA00022729"/>
    </source>
</evidence>
<name>A0A022PUA0_ERYGU</name>
<dbReference type="SUPFAM" id="SSF52058">
    <property type="entry name" value="L domain-like"/>
    <property type="match status" value="1"/>
</dbReference>
<evidence type="ECO:0000256" key="3">
    <source>
        <dbReference type="ARBA" id="ARBA00022692"/>
    </source>
</evidence>
<keyword evidence="8" id="KW-0325">Glycoprotein</keyword>
<gene>
    <name evidence="11" type="ORF">MIMGU_mgv1a019766mg</name>
</gene>
<accession>A0A022PUA0</accession>
<evidence type="ECO:0000256" key="8">
    <source>
        <dbReference type="ARBA" id="ARBA00023180"/>
    </source>
</evidence>
<dbReference type="InterPro" id="IPR011009">
    <property type="entry name" value="Kinase-like_dom_sf"/>
</dbReference>
<dbReference type="Pfam" id="PF23598">
    <property type="entry name" value="LRR_14"/>
    <property type="match status" value="1"/>
</dbReference>
<dbReference type="Gene3D" id="1.10.510.10">
    <property type="entry name" value="Transferase(Phosphotransferase) domain 1"/>
    <property type="match status" value="2"/>
</dbReference>
<dbReference type="eggNOG" id="ENOG502QPYS">
    <property type="taxonomic scope" value="Eukaryota"/>
</dbReference>
<proteinExistence type="predicted"/>
<evidence type="ECO:0000256" key="6">
    <source>
        <dbReference type="ARBA" id="ARBA00022989"/>
    </source>
</evidence>
<keyword evidence="2" id="KW-0433">Leucine-rich repeat</keyword>
<dbReference type="InterPro" id="IPR000719">
    <property type="entry name" value="Prot_kinase_dom"/>
</dbReference>
<keyword evidence="7" id="KW-0472">Membrane</keyword>
<dbReference type="InterPro" id="IPR017441">
    <property type="entry name" value="Protein_kinase_ATP_BS"/>
</dbReference>
<comment type="subcellular location">
    <subcellularLocation>
        <location evidence="1">Membrane</location>
    </subcellularLocation>
</comment>
<evidence type="ECO:0000313" key="12">
    <source>
        <dbReference type="Proteomes" id="UP000030748"/>
    </source>
</evidence>
<dbReference type="STRING" id="4155.A0A022PUA0"/>
<dbReference type="PANTHER" id="PTHR27008">
    <property type="entry name" value="OS04G0122200 PROTEIN"/>
    <property type="match status" value="1"/>
</dbReference>